<gene>
    <name evidence="2" type="ORF">ACFPER_06205</name>
</gene>
<sequence>MGDVTRRALLAAAGLGAVVVFGKYAADRSAADAAGGSQGAPQPAAPPAPAIDRVAVPAGELTALPPEAGNVMAWTVDDGTSSAVVGAYTAFAARTGIRLTYFVNGTYASWDEQADAIRPLVASGQIQLANHTWSHPDLSTLDDASIQAELQRNHDYLAEVYGVDARPYFRPPYGVHDARVDAAAAAIGYTVPTLWYGSLGDSGELADQQIVDLATEWFGAGRIVIGHLNHEPVTRVFDRLEAILEERGLTTVTLNDVFTSEQHP</sequence>
<dbReference type="Proteomes" id="UP001595960">
    <property type="component" value="Unassembled WGS sequence"/>
</dbReference>
<evidence type="ECO:0000259" key="1">
    <source>
        <dbReference type="PROSITE" id="PS51677"/>
    </source>
</evidence>
<organism evidence="2 3">
    <name type="scientific">Agromyces aurantiacus</name>
    <dbReference type="NCBI Taxonomy" id="165814"/>
    <lineage>
        <taxon>Bacteria</taxon>
        <taxon>Bacillati</taxon>
        <taxon>Actinomycetota</taxon>
        <taxon>Actinomycetes</taxon>
        <taxon>Micrococcales</taxon>
        <taxon>Microbacteriaceae</taxon>
        <taxon>Agromyces</taxon>
    </lineage>
</organism>
<dbReference type="InterPro" id="IPR002509">
    <property type="entry name" value="NODB_dom"/>
</dbReference>
<comment type="caution">
    <text evidence="2">The sequence shown here is derived from an EMBL/GenBank/DDBJ whole genome shotgun (WGS) entry which is preliminary data.</text>
</comment>
<name>A0ABV9R7S0_9MICO</name>
<dbReference type="EC" id="3.-.-.-" evidence="2"/>
<dbReference type="InterPro" id="IPR050248">
    <property type="entry name" value="Polysacc_deacetylase_ArnD"/>
</dbReference>
<dbReference type="InterPro" id="IPR006311">
    <property type="entry name" value="TAT_signal"/>
</dbReference>
<accession>A0ABV9R7S0</accession>
<dbReference type="SUPFAM" id="SSF88713">
    <property type="entry name" value="Glycoside hydrolase/deacetylase"/>
    <property type="match status" value="1"/>
</dbReference>
<dbReference type="GO" id="GO:0016787">
    <property type="term" value="F:hydrolase activity"/>
    <property type="evidence" value="ECO:0007669"/>
    <property type="project" value="UniProtKB-KW"/>
</dbReference>
<keyword evidence="3" id="KW-1185">Reference proteome</keyword>
<evidence type="ECO:0000313" key="3">
    <source>
        <dbReference type="Proteomes" id="UP001595960"/>
    </source>
</evidence>
<dbReference type="PROSITE" id="PS51677">
    <property type="entry name" value="NODB"/>
    <property type="match status" value="1"/>
</dbReference>
<proteinExistence type="predicted"/>
<dbReference type="RefSeq" id="WP_204391430.1">
    <property type="nucleotide sequence ID" value="NZ_JAFBBW010000001.1"/>
</dbReference>
<dbReference type="Gene3D" id="3.20.20.370">
    <property type="entry name" value="Glycoside hydrolase/deacetylase"/>
    <property type="match status" value="1"/>
</dbReference>
<dbReference type="InterPro" id="IPR011330">
    <property type="entry name" value="Glyco_hydro/deAcase_b/a-brl"/>
</dbReference>
<dbReference type="Pfam" id="PF01522">
    <property type="entry name" value="Polysacc_deac_1"/>
    <property type="match status" value="1"/>
</dbReference>
<dbReference type="CDD" id="cd10917">
    <property type="entry name" value="CE4_NodB_like_6s_7s"/>
    <property type="match status" value="1"/>
</dbReference>
<reference evidence="3" key="1">
    <citation type="journal article" date="2019" name="Int. J. Syst. Evol. Microbiol.">
        <title>The Global Catalogue of Microorganisms (GCM) 10K type strain sequencing project: providing services to taxonomists for standard genome sequencing and annotation.</title>
        <authorList>
            <consortium name="The Broad Institute Genomics Platform"/>
            <consortium name="The Broad Institute Genome Sequencing Center for Infectious Disease"/>
            <person name="Wu L."/>
            <person name="Ma J."/>
        </authorList>
    </citation>
    <scope>NUCLEOTIDE SEQUENCE [LARGE SCALE GENOMIC DNA]</scope>
    <source>
        <strain evidence="3">CGMCC 1.12192</strain>
    </source>
</reference>
<dbReference type="PANTHER" id="PTHR10587">
    <property type="entry name" value="GLYCOSYL TRANSFERASE-RELATED"/>
    <property type="match status" value="1"/>
</dbReference>
<dbReference type="EMBL" id="JBHSJC010000001">
    <property type="protein sequence ID" value="MFC4828372.1"/>
    <property type="molecule type" value="Genomic_DNA"/>
</dbReference>
<keyword evidence="2" id="KW-0378">Hydrolase</keyword>
<dbReference type="PROSITE" id="PS51318">
    <property type="entry name" value="TAT"/>
    <property type="match status" value="1"/>
</dbReference>
<evidence type="ECO:0000313" key="2">
    <source>
        <dbReference type="EMBL" id="MFC4828372.1"/>
    </source>
</evidence>
<feature type="domain" description="NodB homology" evidence="1">
    <location>
        <begin position="70"/>
        <end position="252"/>
    </location>
</feature>
<protein>
    <submittedName>
        <fullName evidence="2">Polysaccharide deacetylase family protein</fullName>
        <ecNumber evidence="2">3.-.-.-</ecNumber>
    </submittedName>
</protein>